<comment type="caution">
    <text evidence="3">The sequence shown here is derived from an EMBL/GenBank/DDBJ whole genome shotgun (WGS) entry which is preliminary data.</text>
</comment>
<feature type="signal peptide" evidence="1">
    <location>
        <begin position="1"/>
        <end position="22"/>
    </location>
</feature>
<feature type="chain" id="PRO_5045653961" evidence="1">
    <location>
        <begin position="23"/>
        <end position="180"/>
    </location>
</feature>
<dbReference type="InterPro" id="IPR025419">
    <property type="entry name" value="DUF4142"/>
</dbReference>
<gene>
    <name evidence="3" type="ORF">ACFQHR_09060</name>
</gene>
<dbReference type="EMBL" id="JBHSYQ010000003">
    <property type="protein sequence ID" value="MFC6997775.1"/>
    <property type="molecule type" value="Genomic_DNA"/>
</dbReference>
<dbReference type="Pfam" id="PF13628">
    <property type="entry name" value="DUF4142"/>
    <property type="match status" value="1"/>
</dbReference>
<dbReference type="InterPro" id="IPR012347">
    <property type="entry name" value="Ferritin-like"/>
</dbReference>
<reference evidence="4" key="1">
    <citation type="journal article" date="2019" name="Int. J. Syst. Evol. Microbiol.">
        <title>The Global Catalogue of Microorganisms (GCM) 10K type strain sequencing project: providing services to taxonomists for standard genome sequencing and annotation.</title>
        <authorList>
            <consortium name="The Broad Institute Genomics Platform"/>
            <consortium name="The Broad Institute Genome Sequencing Center for Infectious Disease"/>
            <person name="Wu L."/>
            <person name="Ma J."/>
        </authorList>
    </citation>
    <scope>NUCLEOTIDE SEQUENCE [LARGE SCALE GENOMIC DNA]</scope>
    <source>
        <strain evidence="4">CGMCC 4.7393</strain>
    </source>
</reference>
<protein>
    <submittedName>
        <fullName evidence="3">DUF4142 domain-containing protein</fullName>
    </submittedName>
</protein>
<evidence type="ECO:0000313" key="4">
    <source>
        <dbReference type="Proteomes" id="UP001596405"/>
    </source>
</evidence>
<keyword evidence="1" id="KW-0732">Signal</keyword>
<evidence type="ECO:0000313" key="3">
    <source>
        <dbReference type="EMBL" id="MFC6997775.1"/>
    </source>
</evidence>
<accession>A0ABW2DJE5</accession>
<dbReference type="RefSeq" id="WP_066618563.1">
    <property type="nucleotide sequence ID" value="NZ_JBHSYQ010000003.1"/>
</dbReference>
<evidence type="ECO:0000256" key="1">
    <source>
        <dbReference type="SAM" id="SignalP"/>
    </source>
</evidence>
<organism evidence="3 4">
    <name type="scientific">Rufibacter roseus</name>
    <dbReference type="NCBI Taxonomy" id="1567108"/>
    <lineage>
        <taxon>Bacteria</taxon>
        <taxon>Pseudomonadati</taxon>
        <taxon>Bacteroidota</taxon>
        <taxon>Cytophagia</taxon>
        <taxon>Cytophagales</taxon>
        <taxon>Hymenobacteraceae</taxon>
        <taxon>Rufibacter</taxon>
    </lineage>
</organism>
<name>A0ABW2DJE5_9BACT</name>
<feature type="domain" description="DUF4142" evidence="2">
    <location>
        <begin position="37"/>
        <end position="171"/>
    </location>
</feature>
<dbReference type="PANTHER" id="PTHR38593:SF1">
    <property type="entry name" value="BLR2558 PROTEIN"/>
    <property type="match status" value="1"/>
</dbReference>
<dbReference type="Gene3D" id="1.20.1260.10">
    <property type="match status" value="1"/>
</dbReference>
<dbReference type="PANTHER" id="PTHR38593">
    <property type="entry name" value="BLR2558 PROTEIN"/>
    <property type="match status" value="1"/>
</dbReference>
<dbReference type="PROSITE" id="PS51257">
    <property type="entry name" value="PROKAR_LIPOPROTEIN"/>
    <property type="match status" value="1"/>
</dbReference>
<evidence type="ECO:0000259" key="2">
    <source>
        <dbReference type="Pfam" id="PF13628"/>
    </source>
</evidence>
<keyword evidence="4" id="KW-1185">Reference proteome</keyword>
<proteinExistence type="predicted"/>
<sequence>MKKNNIWVLVWIFLVSCASLNACSESDEENTGSEVAETQEFLKKALAHDLFEITAGMMAEDQSKNGEVGGFGQQLVHVHTRTSEALQSIARRKSVQLPDQMPADKKSIINRLEEKEGTEFDQNFAAVQITAHQEVISMYEEADKKITDPEIQGFIDQILPVLQEHLAEIQKVQTQLIAKN</sequence>
<dbReference type="Proteomes" id="UP001596405">
    <property type="component" value="Unassembled WGS sequence"/>
</dbReference>